<name>A0A1C3RK93_9PROT</name>
<organism evidence="2 3">
    <name type="scientific">Candidatus Terasakiella magnetica</name>
    <dbReference type="NCBI Taxonomy" id="1867952"/>
    <lineage>
        <taxon>Bacteria</taxon>
        <taxon>Pseudomonadati</taxon>
        <taxon>Pseudomonadota</taxon>
        <taxon>Alphaproteobacteria</taxon>
        <taxon>Rhodospirillales</taxon>
        <taxon>Terasakiellaceae</taxon>
        <taxon>Terasakiella</taxon>
    </lineage>
</organism>
<feature type="compositionally biased region" description="Low complexity" evidence="1">
    <location>
        <begin position="37"/>
        <end position="49"/>
    </location>
</feature>
<dbReference type="RefSeq" id="WP_069189678.1">
    <property type="nucleotide sequence ID" value="NZ_FLYE01000045.1"/>
</dbReference>
<evidence type="ECO:0000313" key="2">
    <source>
        <dbReference type="EMBL" id="SCA57668.1"/>
    </source>
</evidence>
<evidence type="ECO:0000313" key="3">
    <source>
        <dbReference type="Proteomes" id="UP000231658"/>
    </source>
</evidence>
<keyword evidence="3" id="KW-1185">Reference proteome</keyword>
<sequence length="182" mass="21134">MHIDASLSQVLLNEQENLSRQRTDSINPNALVTPAPSQEEQQRLSQAQQRYAPKDIVEFQGIEIDLDNLSQPDDGEDFDIRNITPREMVDFSLDLYIDGSLSYDEYSMMAFQPELHPKFENTVGALTGERSDPDRPRDFIQEWEDKYNFERRYPSDNPKVLQQIDRILGVLNSFETQMDFVA</sequence>
<reference evidence="2 3" key="1">
    <citation type="submission" date="2016-07" db="EMBL/GenBank/DDBJ databases">
        <authorList>
            <person name="Lefevre C.T."/>
        </authorList>
    </citation>
    <scope>NUCLEOTIDE SEQUENCE [LARGE SCALE GENOMIC DNA]</scope>
    <source>
        <strain evidence="2">PR1</strain>
    </source>
</reference>
<feature type="region of interest" description="Disordered" evidence="1">
    <location>
        <begin position="18"/>
        <end position="49"/>
    </location>
</feature>
<evidence type="ECO:0000256" key="1">
    <source>
        <dbReference type="SAM" id="MobiDB-lite"/>
    </source>
</evidence>
<dbReference type="EMBL" id="FLYE01000045">
    <property type="protein sequence ID" value="SCA57668.1"/>
    <property type="molecule type" value="Genomic_DNA"/>
</dbReference>
<protein>
    <submittedName>
        <fullName evidence="2">Uncharacterized protein</fullName>
    </submittedName>
</protein>
<dbReference type="AlphaFoldDB" id="A0A1C3RK93"/>
<proteinExistence type="predicted"/>
<dbReference type="STRING" id="1867952.MTBPR1_60181"/>
<dbReference type="Proteomes" id="UP000231658">
    <property type="component" value="Unassembled WGS sequence"/>
</dbReference>
<accession>A0A1C3RK93</accession>
<dbReference type="OrthoDB" id="7365090at2"/>
<gene>
    <name evidence="2" type="ORF">MTBPR1_60181</name>
</gene>